<evidence type="ECO:0000313" key="2">
    <source>
        <dbReference type="EMBL" id="RAZ77261.1"/>
    </source>
</evidence>
<evidence type="ECO:0000256" key="1">
    <source>
        <dbReference type="SAM" id="Phobius"/>
    </source>
</evidence>
<sequence length="151" mass="16839">MAGLLIAWVIGTFLYFKIVIDWAFDADIMISAAVLIAILEGISTIFIGALHAIQLLNYDWTIGSIFTGFRTTVRKTVLILVATMLFNIICARLIIFGFSRELNREIQNFCKTGCLVHGTILKFSLIIIIPLLLHYAVVVAGTYRTAKQGDR</sequence>
<dbReference type="AlphaFoldDB" id="A0A330GTR3"/>
<reference evidence="2 3" key="1">
    <citation type="submission" date="2018-07" db="EMBL/GenBank/DDBJ databases">
        <title>Diversity of Mesorhizobium strains in Brazil.</title>
        <authorList>
            <person name="Helene L.C.F."/>
            <person name="Dall'Agnol R."/>
            <person name="Delamuta J.R.M."/>
            <person name="Hungria M."/>
        </authorList>
    </citation>
    <scope>NUCLEOTIDE SEQUENCE [LARGE SCALE GENOMIC DNA]</scope>
    <source>
        <strain evidence="2 3">CNPSo 3140</strain>
    </source>
</reference>
<feature type="transmembrane region" description="Helical" evidence="1">
    <location>
        <begin position="30"/>
        <end position="56"/>
    </location>
</feature>
<keyword evidence="1" id="KW-0812">Transmembrane</keyword>
<name>A0A330GTR3_9HYPH</name>
<keyword evidence="1" id="KW-1133">Transmembrane helix</keyword>
<keyword evidence="1" id="KW-0472">Membrane</keyword>
<feature type="transmembrane region" description="Helical" evidence="1">
    <location>
        <begin position="5"/>
        <end position="24"/>
    </location>
</feature>
<dbReference type="OrthoDB" id="8078307at2"/>
<evidence type="ECO:0000313" key="3">
    <source>
        <dbReference type="Proteomes" id="UP000251956"/>
    </source>
</evidence>
<protein>
    <submittedName>
        <fullName evidence="2">Uncharacterized protein</fullName>
    </submittedName>
</protein>
<dbReference type="Proteomes" id="UP000251956">
    <property type="component" value="Unassembled WGS sequence"/>
</dbReference>
<comment type="caution">
    <text evidence="2">The sequence shown here is derived from an EMBL/GenBank/DDBJ whole genome shotgun (WGS) entry which is preliminary data.</text>
</comment>
<dbReference type="EMBL" id="QMBQ01000003">
    <property type="protein sequence ID" value="RAZ77261.1"/>
    <property type="molecule type" value="Genomic_DNA"/>
</dbReference>
<dbReference type="RefSeq" id="WP_112127528.1">
    <property type="nucleotide sequence ID" value="NZ_QMBQ01000003.1"/>
</dbReference>
<organism evidence="2 3">
    <name type="scientific">Mesorhizobium atlanticum</name>
    <dbReference type="NCBI Taxonomy" id="2233532"/>
    <lineage>
        <taxon>Bacteria</taxon>
        <taxon>Pseudomonadati</taxon>
        <taxon>Pseudomonadota</taxon>
        <taxon>Alphaproteobacteria</taxon>
        <taxon>Hyphomicrobiales</taxon>
        <taxon>Phyllobacteriaceae</taxon>
        <taxon>Mesorhizobium</taxon>
    </lineage>
</organism>
<keyword evidence="3" id="KW-1185">Reference proteome</keyword>
<feature type="transmembrane region" description="Helical" evidence="1">
    <location>
        <begin position="119"/>
        <end position="143"/>
    </location>
</feature>
<accession>A0A330GTR3</accession>
<gene>
    <name evidence="2" type="ORF">DPM35_12315</name>
</gene>
<proteinExistence type="predicted"/>
<feature type="transmembrane region" description="Helical" evidence="1">
    <location>
        <begin position="77"/>
        <end position="99"/>
    </location>
</feature>